<dbReference type="UniPathway" id="UPA00143"/>
<dbReference type="Pfam" id="PF18995">
    <property type="entry name" value="PRT6_C"/>
    <property type="match status" value="1"/>
</dbReference>
<dbReference type="GO" id="GO:0005737">
    <property type="term" value="C:cytoplasm"/>
    <property type="evidence" value="ECO:0000318"/>
    <property type="project" value="GO_Central"/>
</dbReference>
<evidence type="ECO:0000256" key="11">
    <source>
        <dbReference type="SAM" id="MobiDB-lite"/>
    </source>
</evidence>
<dbReference type="InterPro" id="IPR003126">
    <property type="entry name" value="Znf_UBR"/>
</dbReference>
<evidence type="ECO:0000256" key="9">
    <source>
        <dbReference type="PROSITE-ProRule" id="PRU00508"/>
    </source>
</evidence>
<evidence type="ECO:0000259" key="12">
    <source>
        <dbReference type="PROSITE" id="PS51157"/>
    </source>
</evidence>
<dbReference type="Pfam" id="PF02207">
    <property type="entry name" value="zf-UBR"/>
    <property type="match status" value="1"/>
</dbReference>
<dbReference type="Proteomes" id="UP000000591">
    <property type="component" value="Chromosome I"/>
</dbReference>
<reference evidence="14" key="2">
    <citation type="journal article" date="2013" name="G3 (Bethesda)">
        <title>Genomes of Ashbya fungi isolated from insects reveal four mating-type loci, numerous translocations, lack of transposons, and distinct gene duplications.</title>
        <authorList>
            <person name="Dietrich F.S."/>
            <person name="Voegeli S."/>
            <person name="Kuo S."/>
            <person name="Philippsen P."/>
        </authorList>
    </citation>
    <scope>GENOME REANNOTATION</scope>
    <source>
        <strain evidence="14">ATCC 10895 / CBS 109.51 / FGSC 9923 / NRRL Y-1056</strain>
    </source>
</reference>
<dbReference type="SMART" id="SM00396">
    <property type="entry name" value="ZnF_UBR1"/>
    <property type="match status" value="1"/>
</dbReference>
<dbReference type="Gene3D" id="2.10.110.30">
    <property type="match status" value="1"/>
</dbReference>
<dbReference type="FunFam" id="2.10.110.30:FF:000002">
    <property type="entry name" value="Putative e3 ubiquitin-protein ligase ubr3"/>
    <property type="match status" value="1"/>
</dbReference>
<reference evidence="13 14" key="1">
    <citation type="journal article" date="2004" name="Science">
        <title>The Ashbya gossypii genome as a tool for mapping the ancient Saccharomyces cerevisiae genome.</title>
        <authorList>
            <person name="Dietrich F.S."/>
            <person name="Voegeli S."/>
            <person name="Brachat S."/>
            <person name="Lerch A."/>
            <person name="Gates K."/>
            <person name="Steiner S."/>
            <person name="Mohr C."/>
            <person name="Pohlmann R."/>
            <person name="Luedi P."/>
            <person name="Choi S."/>
            <person name="Wing R.A."/>
            <person name="Flavier A."/>
            <person name="Gaffney T.D."/>
            <person name="Philippsen P."/>
        </authorList>
    </citation>
    <scope>NUCLEOTIDE SEQUENCE [LARGE SCALE GENOMIC DNA]</scope>
    <source>
        <strain evidence="14">ATCC 10895 / CBS 109.51 / FGSC 9923 / NRRL Y-1056</strain>
    </source>
</reference>
<dbReference type="GO" id="GO:0120174">
    <property type="term" value="P:stress-induced homeostatically regulated protein degradation pathway"/>
    <property type="evidence" value="ECO:0007669"/>
    <property type="project" value="EnsemblFungi"/>
</dbReference>
<comment type="function">
    <text evidence="10">Ubiquitin ligase protein which is a component of the N-end rule pathway. Recognizes and binds to proteins bearing specific N-terminal residues that are destabilizing according to the N-end rule, leading to their ubiquitination and subsequent degradation.</text>
</comment>
<dbReference type="OMA" id="WANTISM"/>
<keyword evidence="6 10" id="KW-0833">Ubl conjugation pathway</keyword>
<organism evidence="13 14">
    <name type="scientific">Eremothecium gossypii (strain ATCC 10895 / CBS 109.51 / FGSC 9923 / NRRL Y-1056)</name>
    <name type="common">Yeast</name>
    <name type="synonym">Ashbya gossypii</name>
    <dbReference type="NCBI Taxonomy" id="284811"/>
    <lineage>
        <taxon>Eukaryota</taxon>
        <taxon>Fungi</taxon>
        <taxon>Dikarya</taxon>
        <taxon>Ascomycota</taxon>
        <taxon>Saccharomycotina</taxon>
        <taxon>Saccharomycetes</taxon>
        <taxon>Saccharomycetales</taxon>
        <taxon>Saccharomycetaceae</taxon>
        <taxon>Eremothecium</taxon>
    </lineage>
</organism>
<feature type="compositionally biased region" description="Acidic residues" evidence="11">
    <location>
        <begin position="1889"/>
        <end position="1900"/>
    </location>
</feature>
<evidence type="ECO:0000256" key="8">
    <source>
        <dbReference type="ARBA" id="ARBA00046341"/>
    </source>
</evidence>
<dbReference type="GO" id="GO:0072671">
    <property type="term" value="P:mitochondria-associated ubiquitin-dependent protein catabolic process"/>
    <property type="evidence" value="ECO:0007669"/>
    <property type="project" value="EnsemblFungi"/>
</dbReference>
<dbReference type="HOGENOM" id="CLU_238060_0_0_1"/>
<dbReference type="InterPro" id="IPR055194">
    <property type="entry name" value="UBR1-like_WH"/>
</dbReference>
<name>Q75F74_EREGS</name>
<dbReference type="GO" id="GO:1990303">
    <property type="term" value="C:UBR1-RAD6 ubiquitin ligase complex"/>
    <property type="evidence" value="ECO:0007669"/>
    <property type="project" value="EnsemblFungi"/>
</dbReference>
<evidence type="ECO:0000256" key="4">
    <source>
        <dbReference type="ARBA" id="ARBA00022723"/>
    </source>
</evidence>
<feature type="region of interest" description="Disordered" evidence="11">
    <location>
        <begin position="1869"/>
        <end position="1900"/>
    </location>
</feature>
<evidence type="ECO:0000256" key="3">
    <source>
        <dbReference type="ARBA" id="ARBA00022679"/>
    </source>
</evidence>
<comment type="catalytic activity">
    <reaction evidence="1 10">
        <text>S-ubiquitinyl-[E2 ubiquitin-conjugating enzyme]-L-cysteine + [acceptor protein]-L-lysine = [E2 ubiquitin-conjugating enzyme]-L-cysteine + N(6)-ubiquitinyl-[acceptor protein]-L-lysine.</text>
        <dbReference type="EC" id="2.3.2.27"/>
    </reaction>
</comment>
<dbReference type="PROSITE" id="PS51157">
    <property type="entry name" value="ZF_UBR"/>
    <property type="match status" value="1"/>
</dbReference>
<evidence type="ECO:0000256" key="6">
    <source>
        <dbReference type="ARBA" id="ARBA00022786"/>
    </source>
</evidence>
<dbReference type="CDD" id="cd19672">
    <property type="entry name" value="UBR-box_UBR1_like"/>
    <property type="match status" value="1"/>
</dbReference>
<dbReference type="GO" id="GO:0000151">
    <property type="term" value="C:ubiquitin ligase complex"/>
    <property type="evidence" value="ECO:0000318"/>
    <property type="project" value="GO_Central"/>
</dbReference>
<comment type="pathway">
    <text evidence="2 10">Protein modification; protein ubiquitination.</text>
</comment>
<dbReference type="SUPFAM" id="SSF57850">
    <property type="entry name" value="RING/U-box"/>
    <property type="match status" value="1"/>
</dbReference>
<dbReference type="GO" id="GO:1904855">
    <property type="term" value="F:proteasome regulatory particle binding"/>
    <property type="evidence" value="ECO:0007669"/>
    <property type="project" value="EnsemblFungi"/>
</dbReference>
<feature type="compositionally biased region" description="Acidic residues" evidence="11">
    <location>
        <begin position="1806"/>
        <end position="1824"/>
    </location>
</feature>
<dbReference type="InterPro" id="IPR044046">
    <property type="entry name" value="E3_ligase_UBR-like_C"/>
</dbReference>
<dbReference type="GO" id="GO:0000209">
    <property type="term" value="P:protein polyubiquitination"/>
    <property type="evidence" value="ECO:0007669"/>
    <property type="project" value="EnsemblFungi"/>
</dbReference>
<evidence type="ECO:0000256" key="7">
    <source>
        <dbReference type="ARBA" id="ARBA00022833"/>
    </source>
</evidence>
<dbReference type="GO" id="GO:0006513">
    <property type="term" value="P:protein monoubiquitination"/>
    <property type="evidence" value="ECO:0007669"/>
    <property type="project" value="EnsemblFungi"/>
</dbReference>
<evidence type="ECO:0000256" key="10">
    <source>
        <dbReference type="RuleBase" id="RU366018"/>
    </source>
</evidence>
<dbReference type="InParanoid" id="Q75F74"/>
<dbReference type="KEGG" id="ago:AGOS_AAL146W"/>
<dbReference type="EMBL" id="AE016814">
    <property type="protein sequence ID" value="AAS50220.1"/>
    <property type="molecule type" value="Genomic_DNA"/>
</dbReference>
<dbReference type="EC" id="2.3.2.27" evidence="10"/>
<dbReference type="GeneID" id="4618525"/>
<dbReference type="InterPro" id="IPR039164">
    <property type="entry name" value="UBR1-like"/>
</dbReference>
<dbReference type="Pfam" id="PF22960">
    <property type="entry name" value="WHD_UBR1"/>
    <property type="match status" value="1"/>
</dbReference>
<accession>Q75F74</accession>
<dbReference type="FunCoup" id="Q75F74">
    <property type="interactions" value="719"/>
</dbReference>
<evidence type="ECO:0000256" key="5">
    <source>
        <dbReference type="ARBA" id="ARBA00022771"/>
    </source>
</evidence>
<dbReference type="GO" id="GO:0071629">
    <property type="term" value="P:cytoplasm protein quality control by the ubiquitin-proteasome system"/>
    <property type="evidence" value="ECO:0007669"/>
    <property type="project" value="EnsemblFungi"/>
</dbReference>
<dbReference type="GO" id="GO:0034620">
    <property type="term" value="P:cellular response to unfolded protein"/>
    <property type="evidence" value="ECO:0007669"/>
    <property type="project" value="EnsemblFungi"/>
</dbReference>
<dbReference type="GO" id="GO:1990116">
    <property type="term" value="P:ribosome-associated ubiquitin-dependent protein catabolic process"/>
    <property type="evidence" value="ECO:0007669"/>
    <property type="project" value="EnsemblFungi"/>
</dbReference>
<dbReference type="GO" id="GO:0016567">
    <property type="term" value="P:protein ubiquitination"/>
    <property type="evidence" value="ECO:0000318"/>
    <property type="project" value="GO_Central"/>
</dbReference>
<dbReference type="GO" id="GO:0008270">
    <property type="term" value="F:zinc ion binding"/>
    <property type="evidence" value="ECO:0007669"/>
    <property type="project" value="UniProtKB-UniRule"/>
</dbReference>
<dbReference type="GO" id="GO:0090089">
    <property type="term" value="P:regulation of dipeptide transport"/>
    <property type="evidence" value="ECO:0007669"/>
    <property type="project" value="EnsemblFungi"/>
</dbReference>
<feature type="domain" description="UBR-type" evidence="12">
    <location>
        <begin position="111"/>
        <end position="184"/>
    </location>
</feature>
<dbReference type="GO" id="GO:0008540">
    <property type="term" value="C:proteasome regulatory particle, base subcomplex"/>
    <property type="evidence" value="ECO:0007669"/>
    <property type="project" value="EnsemblFungi"/>
</dbReference>
<keyword evidence="3 10" id="KW-0808">Transferase</keyword>
<dbReference type="OrthoDB" id="26387at2759"/>
<feature type="region of interest" description="Disordered" evidence="11">
    <location>
        <begin position="1800"/>
        <end position="1824"/>
    </location>
</feature>
<keyword evidence="7 10" id="KW-0862">Zinc</keyword>
<keyword evidence="5 10" id="KW-0863">Zinc-finger</keyword>
<protein>
    <recommendedName>
        <fullName evidence="10">E3 ubiquitin-protein ligase</fullName>
        <ecNumber evidence="10">2.3.2.27</ecNumber>
    </recommendedName>
</protein>
<proteinExistence type="inferred from homology"/>
<dbReference type="STRING" id="284811.Q75F74"/>
<gene>
    <name evidence="13" type="ORF">AGOS_AAL146W</name>
</gene>
<dbReference type="eggNOG" id="KOG1140">
    <property type="taxonomic scope" value="Eukaryota"/>
</dbReference>
<dbReference type="RefSeq" id="NP_982396.1">
    <property type="nucleotide sequence ID" value="NM_207749.1"/>
</dbReference>
<dbReference type="PANTHER" id="PTHR21497">
    <property type="entry name" value="UBIQUITIN LIGASE E3 ALPHA-RELATED"/>
    <property type="match status" value="1"/>
</dbReference>
<sequence length="1900" mass="218309">MIREGAGEVQRHLRHTLESLHDHEYFKSPRGPQERSEMDKVLRSFVFRYLYYVLSDNGRLLPHLFAGAPKDKFPTSVEDAMQVDSPSLSKADIFYAIDEITGAKSHRHTGRNCGRAFQPGEPLYRCQECAYDDTCVLCISCFNPDDHVNHHVSTHICNELHDGICDCGDAEAWNVPLHCKAEEDDSDGDEEDSVFENDYNMELFEAVLEELFDHFIEVFNQNIEPLPTIQKDLTMKLREIIQDGKTQEKFELLSALAYRNQYMEAQKPSSGPASFETEQDLDKKLDGYVVLIYNDEYHNFSQATSALRQGGPDNKHTDQLTARIDGEGRAMLKCSRDLSAVIGGFFSVQTNGLSATLTPWSEYIHQEACKYMIHWVKNCLSIPNPSFQKVFREAMGKVLCSEYIRASETTDMTPVIDKYFIPDRRNTGCHIYADLSVLGKGNVIPLGHHKVLLQESLNEIALNLNNYEELKYRRYSNSRLQQILFFDNRYWKKLRKDIRRAVIPTLASSVKYKPTFSQQVVEIFNHMTRSVAFMDREPQLSALADCVVQLFTCPTTVRTIFENENFPDIMWSVIDIFTEFSKVDDGILLWQRVQKSNPSKSYSYSFKHGLYAVETLLSKVENANLILRPPEFISIVTLCKLFNGAWRIKRKEGEHVLREDQHFILYLEYTTSIYNIIRAMNRVLDSSRAALSEDTLLQAIGLLNTFLGHRTLPYKLVQEAHDVIAFKVSKQKVAFMNPVHTLFSCLIEKVPLAKAFEAVSSTKDFLTIADFSLRAAVLCSQIDVGFWVRNGMSVLHQSAYYRTNPEINSYSRDIHLNQLAFLKENDDLPRVIYNLLDRWELLGWFTGAEQYETTVYEERITNIIQQFIAFVYHILSERHFFRYFGSSAERETHTMKNIIIYSLLMKPLPYSELLKSVPDYLSEKLSVFDECLHEVSEYVEPKGLEDSGVFSLKKEMYKKIDPLRLLNMKNDFEHSATIVKTHLAEGSNAVGQVVLQPQLISPKHLDELAAHLGDFTRTQVFAKLIYKLLQACIDREDGTYLYELLHLLHGIFKDDELLRGKSSIPEAYISKPICNLLLLIDTKANVFSENAIRKADFLLEHMIRKRHNDIFESLAAYFGQDYVEQYKAKKLNQGINFEETEKDRKKRLARLRQQKIMAKFSKQQAKFVRSNPNVITDDLFDAEVRTGSDGLVCSLCQDEESLDAFVIPAYHESSPIFFYGDYTPQNFAKPWNGFVNDDDNLTFYDDLKLYSLQEARKGSTTTFVSCNHIIHYECFRRYIQKKRFSNNLFICPLCQTFSNCVLPIPHWSLRLPKSPVTVDQLLSQPSEENLINLFIDDQTPNSTAAMNMLKEVCKKNGNYDKSYGSVSQEFVTSILTCHWANTISMIEIASRIEKNTHQTLLQGKEQKFKTLRGVLSAIGWFYKCMGTPRQKFVPYVFHGEDDGPANQVFQYIVHKSLFSGAPVSETISHALAIWIRTLATQFLISSNKTGYEITYHQAVSLGPVYEAPPEFTTACSSLDQIIAIEDTTLKTKMVDLTYTMLMKTLLPTLRRCMIMLYVFSGLLSAESCLRIDGLDLSADLPFEDLPSYFQKLVTLLCKTGFVSIFNRSTIETMDHQYLRNIPMEYAGTVKLVDLAKYLNTYVTNTKQLKLRDEATSMQSRNIKNRLDFKICLTCGVRVYSRSDGTEIMKHMAKNCFKAYSLFLIPHDSEVRLVLQHPHSHISIPAPYLNSHGESGKNAIQRGDLTTLNIHRYEHLNYLWLNNEIPGYISRIMGDEFRVSIISSGVVFNFDRNVLRRQMRANVGNEESSEEEDLMDDDEMSPDDDPDFRWEVTPEEFFRDGILRLGGAPGQGGDIRDFFQFITNLRTDDRNDNIPTFQFTNGALGRNQNDDDDQDGDEILP</sequence>
<evidence type="ECO:0000313" key="14">
    <source>
        <dbReference type="Proteomes" id="UP000000591"/>
    </source>
</evidence>
<dbReference type="GO" id="GO:0036503">
    <property type="term" value="P:ERAD pathway"/>
    <property type="evidence" value="ECO:0007669"/>
    <property type="project" value="EnsemblFungi"/>
</dbReference>
<comment type="similarity">
    <text evidence="8 10">Belongs to the E3 ubiquitin-protein ligase UBR1-like family.</text>
</comment>
<dbReference type="GO" id="GO:0061630">
    <property type="term" value="F:ubiquitin protein ligase activity"/>
    <property type="evidence" value="ECO:0000318"/>
    <property type="project" value="GO_Central"/>
</dbReference>
<feature type="zinc finger region" description="UBR-type" evidence="9">
    <location>
        <begin position="111"/>
        <end position="184"/>
    </location>
</feature>
<evidence type="ECO:0000256" key="1">
    <source>
        <dbReference type="ARBA" id="ARBA00000900"/>
    </source>
</evidence>
<dbReference type="PANTHER" id="PTHR21497:SF26">
    <property type="entry name" value="E3 UBIQUITIN-PROTEIN LIGASE UBR1"/>
    <property type="match status" value="1"/>
</dbReference>
<keyword evidence="14" id="KW-1185">Reference proteome</keyword>
<dbReference type="GO" id="GO:0071596">
    <property type="term" value="P:ubiquitin-dependent protein catabolic process via the N-end rule pathway"/>
    <property type="evidence" value="ECO:0000318"/>
    <property type="project" value="GO_Central"/>
</dbReference>
<evidence type="ECO:0000256" key="2">
    <source>
        <dbReference type="ARBA" id="ARBA00004906"/>
    </source>
</evidence>
<evidence type="ECO:0000313" key="13">
    <source>
        <dbReference type="EMBL" id="AAS50220.1"/>
    </source>
</evidence>
<keyword evidence="4 10" id="KW-0479">Metal-binding</keyword>